<protein>
    <recommendedName>
        <fullName evidence="4">DUF2938 domain-containing protein</fullName>
    </recommendedName>
</protein>
<evidence type="ECO:0000256" key="1">
    <source>
        <dbReference type="SAM" id="Phobius"/>
    </source>
</evidence>
<evidence type="ECO:0000313" key="2">
    <source>
        <dbReference type="EMBL" id="SLM48737.1"/>
    </source>
</evidence>
<proteinExistence type="predicted"/>
<evidence type="ECO:0000313" key="3">
    <source>
        <dbReference type="Proteomes" id="UP000192042"/>
    </source>
</evidence>
<dbReference type="Proteomes" id="UP000192042">
    <property type="component" value="Chromosome I"/>
</dbReference>
<dbReference type="OrthoDB" id="9812539at2"/>
<dbReference type="EMBL" id="LT828648">
    <property type="protein sequence ID" value="SLM48737.1"/>
    <property type="molecule type" value="Genomic_DNA"/>
</dbReference>
<accession>A0A1W1I6U8</accession>
<name>A0A1W1I6U8_9BACT</name>
<dbReference type="Pfam" id="PF11158">
    <property type="entry name" value="DUF2938"/>
    <property type="match status" value="1"/>
</dbReference>
<gene>
    <name evidence="2" type="ORF">NSJP_2570</name>
</gene>
<keyword evidence="3" id="KW-1185">Reference proteome</keyword>
<dbReference type="AlphaFoldDB" id="A0A1W1I6U8"/>
<keyword evidence="1" id="KW-0812">Transmembrane</keyword>
<evidence type="ECO:0008006" key="4">
    <source>
        <dbReference type="Google" id="ProtNLM"/>
    </source>
</evidence>
<reference evidence="2 3" key="1">
    <citation type="submission" date="2017-03" db="EMBL/GenBank/DDBJ databases">
        <authorList>
            <person name="Afonso C.L."/>
            <person name="Miller P.J."/>
            <person name="Scott M.A."/>
            <person name="Spackman E."/>
            <person name="Goraichik I."/>
            <person name="Dimitrov K.M."/>
            <person name="Suarez D.L."/>
            <person name="Swayne D.E."/>
        </authorList>
    </citation>
    <scope>NUCLEOTIDE SEQUENCE [LARGE SCALE GENOMIC DNA]</scope>
    <source>
        <strain evidence="2">Genome sequencing of Nitrospira japonica strain NJ11</strain>
    </source>
</reference>
<dbReference type="InterPro" id="IPR021329">
    <property type="entry name" value="DUF2938"/>
</dbReference>
<keyword evidence="1" id="KW-1133">Transmembrane helix</keyword>
<feature type="transmembrane region" description="Helical" evidence="1">
    <location>
        <begin position="6"/>
        <end position="25"/>
    </location>
</feature>
<feature type="transmembrane region" description="Helical" evidence="1">
    <location>
        <begin position="102"/>
        <end position="124"/>
    </location>
</feature>
<keyword evidence="1" id="KW-0472">Membrane</keyword>
<sequence length="169" mass="17976">MTIDTLHIVGAVFVGIGAALTMDLWNLFLQRAFHISSLNFCLVGRWLSAMPTGTFTHPNIASAAKRPAECAIGWAGHFLISIAFALMLIVPTSGRWLDHPSLAPALLLGVGTVLIPYCVVQPALGLGIASANTSNPTQARLKSLMTHTAFGIGLYLSAVLWNVFRHAAA</sequence>
<feature type="transmembrane region" description="Helical" evidence="1">
    <location>
        <begin position="71"/>
        <end position="90"/>
    </location>
</feature>
<dbReference type="RefSeq" id="WP_080887075.1">
    <property type="nucleotide sequence ID" value="NZ_LT828648.1"/>
</dbReference>
<feature type="transmembrane region" description="Helical" evidence="1">
    <location>
        <begin position="144"/>
        <end position="164"/>
    </location>
</feature>
<dbReference type="STRING" id="1325564.NSJP_2570"/>
<organism evidence="2 3">
    <name type="scientific">Nitrospira japonica</name>
    <dbReference type="NCBI Taxonomy" id="1325564"/>
    <lineage>
        <taxon>Bacteria</taxon>
        <taxon>Pseudomonadati</taxon>
        <taxon>Nitrospirota</taxon>
        <taxon>Nitrospiria</taxon>
        <taxon>Nitrospirales</taxon>
        <taxon>Nitrospiraceae</taxon>
        <taxon>Nitrospira</taxon>
    </lineage>
</organism>
<dbReference type="KEGG" id="nja:NSJP_2570"/>